<dbReference type="SUPFAM" id="SSF49899">
    <property type="entry name" value="Concanavalin A-like lectins/glucanases"/>
    <property type="match status" value="1"/>
</dbReference>
<dbReference type="STRING" id="106549.A0A540KWY4"/>
<dbReference type="Proteomes" id="UP000315295">
    <property type="component" value="Unassembled WGS sequence"/>
</dbReference>
<dbReference type="SUPFAM" id="SSF56112">
    <property type="entry name" value="Protein kinase-like (PK-like)"/>
    <property type="match status" value="1"/>
</dbReference>
<dbReference type="Pfam" id="PF07714">
    <property type="entry name" value="PK_Tyr_Ser-Thr"/>
    <property type="match status" value="1"/>
</dbReference>
<dbReference type="Gene3D" id="2.60.120.200">
    <property type="match status" value="1"/>
</dbReference>
<evidence type="ECO:0000313" key="22">
    <source>
        <dbReference type="Proteomes" id="UP000315295"/>
    </source>
</evidence>
<dbReference type="InterPro" id="IPR001245">
    <property type="entry name" value="Ser-Thr/Tyr_kinase_cat_dom"/>
</dbReference>
<name>A0A540KWY4_MALBA</name>
<feature type="domain" description="Protein kinase" evidence="20">
    <location>
        <begin position="359"/>
        <end position="553"/>
    </location>
</feature>
<feature type="binding site" evidence="16">
    <location>
        <position position="389"/>
    </location>
    <ligand>
        <name>ATP</name>
        <dbReference type="ChEBI" id="CHEBI:30616"/>
    </ligand>
</feature>
<evidence type="ECO:0000256" key="12">
    <source>
        <dbReference type="ARBA" id="ARBA00022840"/>
    </source>
</evidence>
<dbReference type="FunFam" id="3.30.200.20:FF:000168">
    <property type="entry name" value="L-type lectin-domain containing receptor kinase IX.1"/>
    <property type="match status" value="1"/>
</dbReference>
<dbReference type="PANTHER" id="PTHR27007">
    <property type="match status" value="1"/>
</dbReference>
<gene>
    <name evidence="21" type="ORF">C1H46_035700</name>
</gene>
<accession>A0A540KWY4</accession>
<reference evidence="21 22" key="1">
    <citation type="journal article" date="2019" name="G3 (Bethesda)">
        <title>Sequencing of a Wild Apple (Malus baccata) Genome Unravels the Differences Between Cultivated and Wild Apple Species Regarding Disease Resistance and Cold Tolerance.</title>
        <authorList>
            <person name="Chen X."/>
        </authorList>
    </citation>
    <scope>NUCLEOTIDE SEQUENCE [LARGE SCALE GENOMIC DNA]</scope>
    <source>
        <strain evidence="22">cv. Shandingzi</strain>
        <tissue evidence="21">Leaves</tissue>
    </source>
</reference>
<dbReference type="InterPro" id="IPR011009">
    <property type="entry name" value="Kinase-like_dom_sf"/>
</dbReference>
<comment type="similarity">
    <text evidence="4">In the C-terminal section; belongs to the protein kinase superfamily. Ser/Thr protein kinase family.</text>
</comment>
<dbReference type="PROSITE" id="PS00108">
    <property type="entry name" value="PROTEIN_KINASE_ST"/>
    <property type="match status" value="1"/>
</dbReference>
<evidence type="ECO:0000256" key="10">
    <source>
        <dbReference type="ARBA" id="ARBA00022741"/>
    </source>
</evidence>
<feature type="transmembrane region" description="Helical" evidence="18">
    <location>
        <begin position="291"/>
        <end position="313"/>
    </location>
</feature>
<keyword evidence="8 19" id="KW-0732">Signal</keyword>
<evidence type="ECO:0000256" key="3">
    <source>
        <dbReference type="ARBA" id="ARBA00008536"/>
    </source>
</evidence>
<evidence type="ECO:0000256" key="14">
    <source>
        <dbReference type="ARBA" id="ARBA00023136"/>
    </source>
</evidence>
<keyword evidence="7 18" id="KW-0812">Transmembrane</keyword>
<dbReference type="Gene3D" id="3.30.200.20">
    <property type="entry name" value="Phosphorylase Kinase, domain 1"/>
    <property type="match status" value="1"/>
</dbReference>
<dbReference type="PROSITE" id="PS00107">
    <property type="entry name" value="PROTEIN_KINASE_ATP"/>
    <property type="match status" value="1"/>
</dbReference>
<evidence type="ECO:0000313" key="21">
    <source>
        <dbReference type="EMBL" id="TQD78741.1"/>
    </source>
</evidence>
<dbReference type="EMBL" id="VIEB01000894">
    <property type="protein sequence ID" value="TQD78741.1"/>
    <property type="molecule type" value="Genomic_DNA"/>
</dbReference>
<evidence type="ECO:0000256" key="7">
    <source>
        <dbReference type="ARBA" id="ARBA00022692"/>
    </source>
</evidence>
<sequence length="553" mass="61296">MDHKNSPIITPIHSPNHLLFVIVLLLLFHYATPLTYNFSSFPNSTINSSISLEGDAYTDGQFIQLAKIHETDELRKNGSVGRVTYREPFLLRENATGKLADFTTHFTFEMDPLNNNYADGLAFFVAPNGSLLNYTLGRGGSLGLPVEHLNSTQSRSQYPFVAVEFDIYWNARSNIGDPEGDHVGIDINSVKSYITKPWNGSILDGKQNGAWISYNSGSKNLSVAFTSYVNGSQLTTYLDYIVNLEQYLPDWVIVGFSAASGARTTQFMIKSWSFNSTLVPPPRSSSGSNNIALAVGLGLGGFIALVSFVWCILWKKRARGKTNTNEDPTIHELIDGEFGKGTSPRMFSYKELAFATSNFAEVEKLGEGGFGGVYRGYIKDLKSYVAVKKISSKSKQGLKEFASELRIISQLRHRNLVQLIGWCHKKKLLLVYEFMPNGSLDSHLFAEKCLLLWGLRYKIAQGLASGLLYLHQEWEQCVLHRDIKSSNVMLDSNFNAKLVPLPILPSNMPVATYLAPPVVLSMLSGDTSTTTSYEKGQTSHRSSGSAFSYRTGS</sequence>
<dbReference type="InterPro" id="IPR000985">
    <property type="entry name" value="Lectin_LegA_CS"/>
</dbReference>
<dbReference type="AlphaFoldDB" id="A0A540KWY4"/>
<evidence type="ECO:0000256" key="19">
    <source>
        <dbReference type="SAM" id="SignalP"/>
    </source>
</evidence>
<evidence type="ECO:0000256" key="4">
    <source>
        <dbReference type="ARBA" id="ARBA00010217"/>
    </source>
</evidence>
<feature type="signal peptide" evidence="19">
    <location>
        <begin position="1"/>
        <end position="33"/>
    </location>
</feature>
<dbReference type="GO" id="GO:0030246">
    <property type="term" value="F:carbohydrate binding"/>
    <property type="evidence" value="ECO:0007669"/>
    <property type="project" value="UniProtKB-KW"/>
</dbReference>
<keyword evidence="5" id="KW-0723">Serine/threonine-protein kinase</keyword>
<keyword evidence="10 16" id="KW-0547">Nucleotide-binding</keyword>
<dbReference type="InterPro" id="IPR050528">
    <property type="entry name" value="L-type_Lectin-RKs"/>
</dbReference>
<evidence type="ECO:0000256" key="15">
    <source>
        <dbReference type="ARBA" id="ARBA00023170"/>
    </source>
</evidence>
<dbReference type="GO" id="GO:0016020">
    <property type="term" value="C:membrane"/>
    <property type="evidence" value="ECO:0007669"/>
    <property type="project" value="UniProtKB-SubCell"/>
</dbReference>
<keyword evidence="11" id="KW-0418">Kinase</keyword>
<evidence type="ECO:0000256" key="5">
    <source>
        <dbReference type="ARBA" id="ARBA00022527"/>
    </source>
</evidence>
<comment type="caution">
    <text evidence="21">The sequence shown here is derived from an EMBL/GenBank/DDBJ whole genome shotgun (WGS) entry which is preliminary data.</text>
</comment>
<keyword evidence="12 16" id="KW-0067">ATP-binding</keyword>
<dbReference type="PROSITE" id="PS50011">
    <property type="entry name" value="PROTEIN_KINASE_DOM"/>
    <property type="match status" value="1"/>
</dbReference>
<evidence type="ECO:0000256" key="17">
    <source>
        <dbReference type="SAM" id="MobiDB-lite"/>
    </source>
</evidence>
<dbReference type="InterPro" id="IPR017441">
    <property type="entry name" value="Protein_kinase_ATP_BS"/>
</dbReference>
<keyword evidence="22" id="KW-1185">Reference proteome</keyword>
<dbReference type="CDD" id="cd06899">
    <property type="entry name" value="lectin_legume_LecRK_Arcelin_ConA"/>
    <property type="match status" value="1"/>
</dbReference>
<dbReference type="SMART" id="SM00220">
    <property type="entry name" value="S_TKc"/>
    <property type="match status" value="1"/>
</dbReference>
<evidence type="ECO:0000256" key="2">
    <source>
        <dbReference type="ARBA" id="ARBA00007606"/>
    </source>
</evidence>
<feature type="chain" id="PRO_5022063666" description="Protein kinase domain-containing protein" evidence="19">
    <location>
        <begin position="34"/>
        <end position="553"/>
    </location>
</feature>
<organism evidence="21 22">
    <name type="scientific">Malus baccata</name>
    <name type="common">Siberian crab apple</name>
    <name type="synonym">Pyrus baccata</name>
    <dbReference type="NCBI Taxonomy" id="106549"/>
    <lineage>
        <taxon>Eukaryota</taxon>
        <taxon>Viridiplantae</taxon>
        <taxon>Streptophyta</taxon>
        <taxon>Embryophyta</taxon>
        <taxon>Tracheophyta</taxon>
        <taxon>Spermatophyta</taxon>
        <taxon>Magnoliopsida</taxon>
        <taxon>eudicotyledons</taxon>
        <taxon>Gunneridae</taxon>
        <taxon>Pentapetalae</taxon>
        <taxon>rosids</taxon>
        <taxon>fabids</taxon>
        <taxon>Rosales</taxon>
        <taxon>Rosaceae</taxon>
        <taxon>Amygdaloideae</taxon>
        <taxon>Maleae</taxon>
        <taxon>Malus</taxon>
    </lineage>
</organism>
<keyword evidence="13 18" id="KW-1133">Transmembrane helix</keyword>
<evidence type="ECO:0000256" key="18">
    <source>
        <dbReference type="SAM" id="Phobius"/>
    </source>
</evidence>
<dbReference type="InterPro" id="IPR000719">
    <property type="entry name" value="Prot_kinase_dom"/>
</dbReference>
<dbReference type="InterPro" id="IPR008271">
    <property type="entry name" value="Ser/Thr_kinase_AS"/>
</dbReference>
<evidence type="ECO:0000256" key="6">
    <source>
        <dbReference type="ARBA" id="ARBA00022679"/>
    </source>
</evidence>
<dbReference type="InterPro" id="IPR013320">
    <property type="entry name" value="ConA-like_dom_sf"/>
</dbReference>
<keyword evidence="9" id="KW-0430">Lectin</keyword>
<evidence type="ECO:0000256" key="8">
    <source>
        <dbReference type="ARBA" id="ARBA00022729"/>
    </source>
</evidence>
<protein>
    <recommendedName>
        <fullName evidence="20">Protein kinase domain-containing protein</fullName>
    </recommendedName>
</protein>
<proteinExistence type="inferred from homology"/>
<evidence type="ECO:0000256" key="16">
    <source>
        <dbReference type="PROSITE-ProRule" id="PRU10141"/>
    </source>
</evidence>
<evidence type="ECO:0000256" key="1">
    <source>
        <dbReference type="ARBA" id="ARBA00004479"/>
    </source>
</evidence>
<dbReference type="Gene3D" id="1.10.510.10">
    <property type="entry name" value="Transferase(Phosphotransferase) domain 1"/>
    <property type="match status" value="1"/>
</dbReference>
<dbReference type="GO" id="GO:0005524">
    <property type="term" value="F:ATP binding"/>
    <property type="evidence" value="ECO:0007669"/>
    <property type="project" value="UniProtKB-UniRule"/>
</dbReference>
<evidence type="ECO:0000259" key="20">
    <source>
        <dbReference type="PROSITE" id="PS50011"/>
    </source>
</evidence>
<keyword evidence="6" id="KW-0808">Transferase</keyword>
<comment type="similarity">
    <text evidence="3">In the N-terminal section; belongs to the leguminous lectin family.</text>
</comment>
<evidence type="ECO:0000256" key="9">
    <source>
        <dbReference type="ARBA" id="ARBA00022734"/>
    </source>
</evidence>
<keyword evidence="14 18" id="KW-0472">Membrane</keyword>
<keyword evidence="15" id="KW-0675">Receptor</keyword>
<comment type="subcellular location">
    <subcellularLocation>
        <location evidence="1">Membrane</location>
        <topology evidence="1">Single-pass type I membrane protein</topology>
    </subcellularLocation>
</comment>
<comment type="similarity">
    <text evidence="2">Belongs to the leguminous lectin family.</text>
</comment>
<evidence type="ECO:0000256" key="11">
    <source>
        <dbReference type="ARBA" id="ARBA00022777"/>
    </source>
</evidence>
<dbReference type="Pfam" id="PF00139">
    <property type="entry name" value="Lectin_legB"/>
    <property type="match status" value="1"/>
</dbReference>
<evidence type="ECO:0000256" key="13">
    <source>
        <dbReference type="ARBA" id="ARBA00022989"/>
    </source>
</evidence>
<feature type="region of interest" description="Disordered" evidence="17">
    <location>
        <begin position="530"/>
        <end position="553"/>
    </location>
</feature>
<dbReference type="InterPro" id="IPR001220">
    <property type="entry name" value="Legume_lectin_dom"/>
</dbReference>
<dbReference type="GO" id="GO:0004672">
    <property type="term" value="F:protein kinase activity"/>
    <property type="evidence" value="ECO:0007669"/>
    <property type="project" value="InterPro"/>
</dbReference>
<dbReference type="PROSITE" id="PS00308">
    <property type="entry name" value="LECTIN_LEGUME_ALPHA"/>
    <property type="match status" value="1"/>
</dbReference>